<comment type="subcellular location">
    <subcellularLocation>
        <location evidence="1">Cell outer membrane</location>
    </subcellularLocation>
</comment>
<dbReference type="InterPro" id="IPR011990">
    <property type="entry name" value="TPR-like_helical_dom_sf"/>
</dbReference>
<sequence>MKFMYLILPLVCLTASCGKFLEEYSTDQKYVETTADLKSLMIGEAYINNLTFSIYNQATMGTLTSETGITAPWLHVMDDDSEPFLVDYVATDQVTPFYMLSSFHNWSQEPARSILNMEWTDVFWRKLYKRIGALNAILFQAESLAEKTPGDDELKHLRGEAYFLRAYYYFLLQNTYGSPYRKSTAAADEGVPLKVSEKVEDRYFKRDKNEAIYKQMVADLEQAANYLSNYNPVSKLQVGIAAVKILQSRVYLYMEDYDKVVASLDGFESLGYAVSDLNQYVQNSSFSARSSSETVFTMGTNMIPTVFLNDSMGAYGGDDRRASAFKSSDNLMQTYEQEDLRPAAFFMRSTKNKAWLPAKYRTWKTYNDPEQVSCLFSFRAAEVVLNRAEAMAMLGSDVQARNELQTLRQKRLKNATAAAIPQSNAALVDFIRQERRRELCFEGHRWFDLRRYAVNSRYPLPASFTIKHPTYNYDAQSNAFTRAGYYVLQGVQQDAACWQVPIPKYAIEFNRGDLTNPVRPERAVQPL</sequence>
<name>A0ABU0U5Y6_9SPHI</name>
<keyword evidence="3" id="KW-0732">Signal</keyword>
<dbReference type="EMBL" id="JAUTBA010000001">
    <property type="protein sequence ID" value="MDQ1150364.1"/>
    <property type="molecule type" value="Genomic_DNA"/>
</dbReference>
<dbReference type="PROSITE" id="PS51257">
    <property type="entry name" value="PROKAR_LIPOPROTEIN"/>
    <property type="match status" value="1"/>
</dbReference>
<evidence type="ECO:0000256" key="1">
    <source>
        <dbReference type="ARBA" id="ARBA00004442"/>
    </source>
</evidence>
<evidence type="ECO:0000313" key="7">
    <source>
        <dbReference type="EMBL" id="MDQ1150364.1"/>
    </source>
</evidence>
<dbReference type="Proteomes" id="UP001244640">
    <property type="component" value="Unassembled WGS sequence"/>
</dbReference>
<comment type="caution">
    <text evidence="7">The sequence shown here is derived from an EMBL/GenBank/DDBJ whole genome shotgun (WGS) entry which is preliminary data.</text>
</comment>
<protein>
    <submittedName>
        <fullName evidence="7">Tetratricopeptide (TPR) repeat protein</fullName>
    </submittedName>
</protein>
<dbReference type="Gene3D" id="1.25.40.390">
    <property type="match status" value="1"/>
</dbReference>
<evidence type="ECO:0000259" key="6">
    <source>
        <dbReference type="Pfam" id="PF07980"/>
    </source>
</evidence>
<dbReference type="InterPro" id="IPR012944">
    <property type="entry name" value="SusD_RagB_dom"/>
</dbReference>
<dbReference type="SUPFAM" id="SSF48452">
    <property type="entry name" value="TPR-like"/>
    <property type="match status" value="1"/>
</dbReference>
<evidence type="ECO:0000256" key="4">
    <source>
        <dbReference type="ARBA" id="ARBA00023136"/>
    </source>
</evidence>
<feature type="domain" description="RagB/SusD" evidence="6">
    <location>
        <begin position="225"/>
        <end position="510"/>
    </location>
</feature>
<evidence type="ECO:0000313" key="8">
    <source>
        <dbReference type="Proteomes" id="UP001244640"/>
    </source>
</evidence>
<reference evidence="7 8" key="1">
    <citation type="submission" date="2023-07" db="EMBL/GenBank/DDBJ databases">
        <title>Functional and genomic diversity of the sorghum phyllosphere microbiome.</title>
        <authorList>
            <person name="Shade A."/>
        </authorList>
    </citation>
    <scope>NUCLEOTIDE SEQUENCE [LARGE SCALE GENOMIC DNA]</scope>
    <source>
        <strain evidence="7 8">SORGH_AS_0892</strain>
    </source>
</reference>
<keyword evidence="5" id="KW-0998">Cell outer membrane</keyword>
<dbReference type="RefSeq" id="WP_307186025.1">
    <property type="nucleotide sequence ID" value="NZ_JAUTBA010000001.1"/>
</dbReference>
<comment type="similarity">
    <text evidence="2">Belongs to the SusD family.</text>
</comment>
<keyword evidence="4" id="KW-0472">Membrane</keyword>
<proteinExistence type="inferred from homology"/>
<gene>
    <name evidence="7" type="ORF">QE382_002348</name>
</gene>
<evidence type="ECO:0000256" key="3">
    <source>
        <dbReference type="ARBA" id="ARBA00022729"/>
    </source>
</evidence>
<evidence type="ECO:0000256" key="2">
    <source>
        <dbReference type="ARBA" id="ARBA00006275"/>
    </source>
</evidence>
<keyword evidence="8" id="KW-1185">Reference proteome</keyword>
<evidence type="ECO:0000256" key="5">
    <source>
        <dbReference type="ARBA" id="ARBA00023237"/>
    </source>
</evidence>
<accession>A0ABU0U5Y6</accession>
<organism evidence="7 8">
    <name type="scientific">Sphingobacterium zeae</name>
    <dbReference type="NCBI Taxonomy" id="1776859"/>
    <lineage>
        <taxon>Bacteria</taxon>
        <taxon>Pseudomonadati</taxon>
        <taxon>Bacteroidota</taxon>
        <taxon>Sphingobacteriia</taxon>
        <taxon>Sphingobacteriales</taxon>
        <taxon>Sphingobacteriaceae</taxon>
        <taxon>Sphingobacterium</taxon>
    </lineage>
</organism>
<dbReference type="Pfam" id="PF07980">
    <property type="entry name" value="SusD_RagB"/>
    <property type="match status" value="1"/>
</dbReference>